<dbReference type="EMBL" id="MHNK01000010">
    <property type="protein sequence ID" value="OGZ43831.1"/>
    <property type="molecule type" value="Genomic_DNA"/>
</dbReference>
<organism evidence="1 2">
    <name type="scientific">Candidatus Ryanbacteria bacterium RIFCSPHIGHO2_01_FULL_45_22</name>
    <dbReference type="NCBI Taxonomy" id="1802114"/>
    <lineage>
        <taxon>Bacteria</taxon>
        <taxon>Candidatus Ryaniibacteriota</taxon>
    </lineage>
</organism>
<name>A0A1G2G1U7_9BACT</name>
<proteinExistence type="predicted"/>
<dbReference type="AlphaFoldDB" id="A0A1G2G1U7"/>
<sequence>MGAPGKARFCQKGHLFEWIGEGSDDETRENSCPCGQETALNIAHYGDVNDCQETPLKKVGEEVLLSRVQNLVDRNGEPLEGYVPRTFEVWDVSSFS</sequence>
<accession>A0A1G2G1U7</accession>
<dbReference type="Proteomes" id="UP000177480">
    <property type="component" value="Unassembled WGS sequence"/>
</dbReference>
<evidence type="ECO:0000313" key="2">
    <source>
        <dbReference type="Proteomes" id="UP000177480"/>
    </source>
</evidence>
<evidence type="ECO:0000313" key="1">
    <source>
        <dbReference type="EMBL" id="OGZ43831.1"/>
    </source>
</evidence>
<gene>
    <name evidence="1" type="ORF">A2719_02595</name>
</gene>
<protein>
    <submittedName>
        <fullName evidence="1">Uncharacterized protein</fullName>
    </submittedName>
</protein>
<comment type="caution">
    <text evidence="1">The sequence shown here is derived from an EMBL/GenBank/DDBJ whole genome shotgun (WGS) entry which is preliminary data.</text>
</comment>
<reference evidence="1 2" key="1">
    <citation type="journal article" date="2016" name="Nat. Commun.">
        <title>Thousands of microbial genomes shed light on interconnected biogeochemical processes in an aquifer system.</title>
        <authorList>
            <person name="Anantharaman K."/>
            <person name="Brown C.T."/>
            <person name="Hug L.A."/>
            <person name="Sharon I."/>
            <person name="Castelle C.J."/>
            <person name="Probst A.J."/>
            <person name="Thomas B.C."/>
            <person name="Singh A."/>
            <person name="Wilkins M.J."/>
            <person name="Karaoz U."/>
            <person name="Brodie E.L."/>
            <person name="Williams K.H."/>
            <person name="Hubbard S.S."/>
            <person name="Banfield J.F."/>
        </authorList>
    </citation>
    <scope>NUCLEOTIDE SEQUENCE [LARGE SCALE GENOMIC DNA]</scope>
</reference>